<name>A0A453K5F0_AEGTS</name>
<reference evidence="3" key="2">
    <citation type="journal article" date="2017" name="Nat. Plants">
        <title>The Aegilops tauschii genome reveals multiple impacts of transposons.</title>
        <authorList>
            <person name="Zhao G."/>
            <person name="Zou C."/>
            <person name="Li K."/>
            <person name="Wang K."/>
            <person name="Li T."/>
            <person name="Gao L."/>
            <person name="Zhang X."/>
            <person name="Wang H."/>
            <person name="Yang Z."/>
            <person name="Liu X."/>
            <person name="Jiang W."/>
            <person name="Mao L."/>
            <person name="Kong X."/>
            <person name="Jiao Y."/>
            <person name="Jia J."/>
        </authorList>
    </citation>
    <scope>NUCLEOTIDE SEQUENCE [LARGE SCALE GENOMIC DNA]</scope>
    <source>
        <strain evidence="3">cv. AL8/78</strain>
    </source>
</reference>
<dbReference type="Proteomes" id="UP000015105">
    <property type="component" value="Chromosome 5D"/>
</dbReference>
<keyword evidence="1" id="KW-0472">Membrane</keyword>
<evidence type="ECO:0000256" key="1">
    <source>
        <dbReference type="SAM" id="Phobius"/>
    </source>
</evidence>
<feature type="transmembrane region" description="Helical" evidence="1">
    <location>
        <begin position="46"/>
        <end position="64"/>
    </location>
</feature>
<keyword evidence="1" id="KW-0812">Transmembrane</keyword>
<protein>
    <submittedName>
        <fullName evidence="2">Uncharacterized protein</fullName>
    </submittedName>
</protein>
<reference evidence="2" key="5">
    <citation type="journal article" date="2021" name="G3 (Bethesda)">
        <title>Aegilops tauschii genome assembly Aet v5.0 features greater sequence contiguity and improved annotation.</title>
        <authorList>
            <person name="Wang L."/>
            <person name="Zhu T."/>
            <person name="Rodriguez J.C."/>
            <person name="Deal K.R."/>
            <person name="Dubcovsky J."/>
            <person name="McGuire P.E."/>
            <person name="Lux T."/>
            <person name="Spannagl M."/>
            <person name="Mayer K.F.X."/>
            <person name="Baldrich P."/>
            <person name="Meyers B.C."/>
            <person name="Huo N."/>
            <person name="Gu Y.Q."/>
            <person name="Zhou H."/>
            <person name="Devos K.M."/>
            <person name="Bennetzen J.L."/>
            <person name="Unver T."/>
            <person name="Budak H."/>
            <person name="Gulick P.J."/>
            <person name="Galiba G."/>
            <person name="Kalapos B."/>
            <person name="Nelson D.R."/>
            <person name="Li P."/>
            <person name="You F.M."/>
            <person name="Luo M.C."/>
            <person name="Dvorak J."/>
        </authorList>
    </citation>
    <scope>NUCLEOTIDE SEQUENCE [LARGE SCALE GENOMIC DNA]</scope>
    <source>
        <strain evidence="2">cv. AL8/78</strain>
    </source>
</reference>
<organism evidence="2 3">
    <name type="scientific">Aegilops tauschii subsp. strangulata</name>
    <name type="common">Goatgrass</name>
    <dbReference type="NCBI Taxonomy" id="200361"/>
    <lineage>
        <taxon>Eukaryota</taxon>
        <taxon>Viridiplantae</taxon>
        <taxon>Streptophyta</taxon>
        <taxon>Embryophyta</taxon>
        <taxon>Tracheophyta</taxon>
        <taxon>Spermatophyta</taxon>
        <taxon>Magnoliopsida</taxon>
        <taxon>Liliopsida</taxon>
        <taxon>Poales</taxon>
        <taxon>Poaceae</taxon>
        <taxon>BOP clade</taxon>
        <taxon>Pooideae</taxon>
        <taxon>Triticodae</taxon>
        <taxon>Triticeae</taxon>
        <taxon>Triticinae</taxon>
        <taxon>Aegilops</taxon>
    </lineage>
</organism>
<accession>A0A453K5F0</accession>
<dbReference type="AlphaFoldDB" id="A0A453K5F0"/>
<reference evidence="2" key="3">
    <citation type="journal article" date="2017" name="Nature">
        <title>Genome sequence of the progenitor of the wheat D genome Aegilops tauschii.</title>
        <authorList>
            <person name="Luo M.C."/>
            <person name="Gu Y.Q."/>
            <person name="Puiu D."/>
            <person name="Wang H."/>
            <person name="Twardziok S.O."/>
            <person name="Deal K.R."/>
            <person name="Huo N."/>
            <person name="Zhu T."/>
            <person name="Wang L."/>
            <person name="Wang Y."/>
            <person name="McGuire P.E."/>
            <person name="Liu S."/>
            <person name="Long H."/>
            <person name="Ramasamy R.K."/>
            <person name="Rodriguez J.C."/>
            <person name="Van S.L."/>
            <person name="Yuan L."/>
            <person name="Wang Z."/>
            <person name="Xia Z."/>
            <person name="Xiao L."/>
            <person name="Anderson O.D."/>
            <person name="Ouyang S."/>
            <person name="Liang Y."/>
            <person name="Zimin A.V."/>
            <person name="Pertea G."/>
            <person name="Qi P."/>
            <person name="Bennetzen J.L."/>
            <person name="Dai X."/>
            <person name="Dawson M.W."/>
            <person name="Muller H.G."/>
            <person name="Kugler K."/>
            <person name="Rivarola-Duarte L."/>
            <person name="Spannagl M."/>
            <person name="Mayer K.F.X."/>
            <person name="Lu F.H."/>
            <person name="Bevan M.W."/>
            <person name="Leroy P."/>
            <person name="Li P."/>
            <person name="You F.M."/>
            <person name="Sun Q."/>
            <person name="Liu Z."/>
            <person name="Lyons E."/>
            <person name="Wicker T."/>
            <person name="Salzberg S.L."/>
            <person name="Devos K.M."/>
            <person name="Dvorak J."/>
        </authorList>
    </citation>
    <scope>NUCLEOTIDE SEQUENCE [LARGE SCALE GENOMIC DNA]</scope>
    <source>
        <strain evidence="2">cv. AL8/78</strain>
    </source>
</reference>
<keyword evidence="1" id="KW-1133">Transmembrane helix</keyword>
<feature type="transmembrane region" description="Helical" evidence="1">
    <location>
        <begin position="6"/>
        <end position="25"/>
    </location>
</feature>
<evidence type="ECO:0000313" key="2">
    <source>
        <dbReference type="EnsemblPlants" id="AET5Gv20299600.15"/>
    </source>
</evidence>
<reference evidence="2" key="4">
    <citation type="submission" date="2019-03" db="UniProtKB">
        <authorList>
            <consortium name="EnsemblPlants"/>
        </authorList>
    </citation>
    <scope>IDENTIFICATION</scope>
</reference>
<evidence type="ECO:0000313" key="3">
    <source>
        <dbReference type="Proteomes" id="UP000015105"/>
    </source>
</evidence>
<dbReference type="EnsemblPlants" id="AET5Gv20299600.15">
    <property type="protein sequence ID" value="AET5Gv20299600.15"/>
    <property type="gene ID" value="AET5Gv20299600"/>
</dbReference>
<dbReference type="Gramene" id="AET5Gv20299600.15">
    <property type="protein sequence ID" value="AET5Gv20299600.15"/>
    <property type="gene ID" value="AET5Gv20299600"/>
</dbReference>
<proteinExistence type="predicted"/>
<keyword evidence="3" id="KW-1185">Reference proteome</keyword>
<reference evidence="3" key="1">
    <citation type="journal article" date="2014" name="Science">
        <title>Ancient hybridizations among the ancestral genomes of bread wheat.</title>
        <authorList>
            <consortium name="International Wheat Genome Sequencing Consortium,"/>
            <person name="Marcussen T."/>
            <person name="Sandve S.R."/>
            <person name="Heier L."/>
            <person name="Spannagl M."/>
            <person name="Pfeifer M."/>
            <person name="Jakobsen K.S."/>
            <person name="Wulff B.B."/>
            <person name="Steuernagel B."/>
            <person name="Mayer K.F."/>
            <person name="Olsen O.A."/>
        </authorList>
    </citation>
    <scope>NUCLEOTIDE SEQUENCE [LARGE SCALE GENOMIC DNA]</scope>
    <source>
        <strain evidence="3">cv. AL8/78</strain>
    </source>
</reference>
<sequence>RDDNLLPFLLHLVWVYVYVCASAFLKHKISCITISKIARLHGIGQYGCVIWSPVSVIYAGLANVTQ</sequence>